<name>A0A0M7QD54_9CAUD</name>
<dbReference type="EMBL" id="LN881727">
    <property type="protein sequence ID" value="CUL01419.1"/>
    <property type="molecule type" value="Genomic_DNA"/>
</dbReference>
<protein>
    <submittedName>
        <fullName evidence="1">Uncharacterized protein</fullName>
    </submittedName>
</protein>
<proteinExistence type="predicted"/>
<accession>A0A0M7QD54</accession>
<reference evidence="1 2" key="1">
    <citation type="journal article" date="2015" name="Genome Announc.">
        <title>Draft Genome Sequences of 14 Escherichia coli Phages Isolated from Cattle Slurry.</title>
        <authorList>
            <person name="Smith R."/>
            <person name="O'Hara M."/>
            <person name="Hobman J.L."/>
            <person name="Millard A.D."/>
        </authorList>
    </citation>
    <scope>NUCLEOTIDE SEQUENCE [LARGE SCALE GENOMIC DNA]</scope>
</reference>
<dbReference type="GeneID" id="26123249"/>
<sequence>MIIILVCRITGRPGDCLPAPVAPACYYSITQDKESKDFLHKFLNDNDNRSHFTQRPSPVVVSPVTGACRPFDRYIVPPGGAAVNTFQKKNYNQVRPLSGPGGANLAGPRYKVNSYRRGTKMKGNATHLENSN</sequence>
<evidence type="ECO:0000313" key="2">
    <source>
        <dbReference type="Proteomes" id="UP000203950"/>
    </source>
</evidence>
<dbReference type="RefSeq" id="YP_009177415.1">
    <property type="nucleotide sequence ID" value="NC_028248.1"/>
</dbReference>
<organism evidence="1 2">
    <name type="scientific">Escherichia phage slur16</name>
    <dbReference type="NCBI Taxonomy" id="1720495"/>
    <lineage>
        <taxon>Viruses</taxon>
        <taxon>Duplodnaviria</taxon>
        <taxon>Heunggongvirae</taxon>
        <taxon>Uroviricota</taxon>
        <taxon>Caudoviricetes</taxon>
        <taxon>Vequintavirinae</taxon>
        <taxon>Vequintavirus</taxon>
        <taxon>Vequintavirus slur16</taxon>
    </lineage>
</organism>
<keyword evidence="2" id="KW-1185">Reference proteome</keyword>
<evidence type="ECO:0000313" key="1">
    <source>
        <dbReference type="EMBL" id="CUL01419.1"/>
    </source>
</evidence>
<dbReference type="KEGG" id="vg:26123249"/>
<dbReference type="Proteomes" id="UP000203950">
    <property type="component" value="Genome"/>
</dbReference>